<dbReference type="PROSITE" id="PS51257">
    <property type="entry name" value="PROKAR_LIPOPROTEIN"/>
    <property type="match status" value="1"/>
</dbReference>
<gene>
    <name evidence="1" type="ORF">S01H1_77921</name>
</gene>
<reference evidence="1" key="1">
    <citation type="journal article" date="2014" name="Front. Microbiol.">
        <title>High frequency of phylogenetically diverse reductive dehalogenase-homologous genes in deep subseafloor sedimentary metagenomes.</title>
        <authorList>
            <person name="Kawai M."/>
            <person name="Futagami T."/>
            <person name="Toyoda A."/>
            <person name="Takaki Y."/>
            <person name="Nishi S."/>
            <person name="Hori S."/>
            <person name="Arai W."/>
            <person name="Tsubouchi T."/>
            <person name="Morono Y."/>
            <person name="Uchiyama I."/>
            <person name="Ito T."/>
            <person name="Fujiyama A."/>
            <person name="Inagaki F."/>
            <person name="Takami H."/>
        </authorList>
    </citation>
    <scope>NUCLEOTIDE SEQUENCE</scope>
    <source>
        <strain evidence="1">Expedition CK06-06</strain>
    </source>
</reference>
<dbReference type="PANTHER" id="PTHR38477">
    <property type="entry name" value="HYPOTHETICAL EXPORTED PROTEIN"/>
    <property type="match status" value="1"/>
</dbReference>
<protein>
    <recommendedName>
        <fullName evidence="2">Peptidase</fullName>
    </recommendedName>
</protein>
<name>X0YBE6_9ZZZZ</name>
<accession>X0YBE6</accession>
<dbReference type="InterPro" id="IPR032676">
    <property type="entry name" value="YkuD_2"/>
</dbReference>
<dbReference type="PANTHER" id="PTHR38477:SF1">
    <property type="entry name" value="MUREIN L,D-TRANSPEPTIDASE CATALYTIC DOMAIN FAMILY PROTEIN"/>
    <property type="match status" value="1"/>
</dbReference>
<evidence type="ECO:0000313" key="1">
    <source>
        <dbReference type="EMBL" id="GAG53190.1"/>
    </source>
</evidence>
<dbReference type="AlphaFoldDB" id="X0YBE6"/>
<organism evidence="1">
    <name type="scientific">marine sediment metagenome</name>
    <dbReference type="NCBI Taxonomy" id="412755"/>
    <lineage>
        <taxon>unclassified sequences</taxon>
        <taxon>metagenomes</taxon>
        <taxon>ecological metagenomes</taxon>
    </lineage>
</organism>
<dbReference type="EMBL" id="BARS01052407">
    <property type="protein sequence ID" value="GAG53190.1"/>
    <property type="molecule type" value="Genomic_DNA"/>
</dbReference>
<comment type="caution">
    <text evidence="1">The sequence shown here is derived from an EMBL/GenBank/DDBJ whole genome shotgun (WGS) entry which is preliminary data.</text>
</comment>
<evidence type="ECO:0008006" key="2">
    <source>
        <dbReference type="Google" id="ProtNLM"/>
    </source>
</evidence>
<sequence length="208" mass="23287">MKNLIKILSITIFVIIGVSCDSLGENVLSAIIPERSDTLDIYDEAAVYCNANDFNEDFCILVDMNIHSGKKRLFIVNLKTREIEKSYLVSHGCGDSLWSGDLTKTNPTFSNVNNSHSSSLGKYRIGERGYSIYGININYRIHGLESTNSNANSRNIVFHSWGPVSDTEIYPRGTPEGWGCPAVSNNAFLEIDLLLKHSKKSVLMWIYK</sequence>
<proteinExistence type="predicted"/>
<dbReference type="Pfam" id="PF13645">
    <property type="entry name" value="YkuD_2"/>
    <property type="match status" value="1"/>
</dbReference>